<feature type="disulfide bond" evidence="21">
    <location>
        <begin position="158"/>
        <end position="163"/>
    </location>
</feature>
<proteinExistence type="inferred from homology"/>
<dbReference type="Pfam" id="PF00141">
    <property type="entry name" value="peroxidase"/>
    <property type="match status" value="1"/>
</dbReference>
<feature type="binding site" evidence="19">
    <location>
        <position position="166"/>
    </location>
    <ligand>
        <name>Ca(2+)</name>
        <dbReference type="ChEBI" id="CHEBI:29108"/>
        <label>1</label>
    </ligand>
</feature>
<dbReference type="SUPFAM" id="SSF48113">
    <property type="entry name" value="Heme-dependent peroxidases"/>
    <property type="match status" value="1"/>
</dbReference>
<feature type="binding site" evidence="19">
    <location>
        <position position="179"/>
    </location>
    <ligand>
        <name>Ca(2+)</name>
        <dbReference type="ChEBI" id="CHEBI:29108"/>
        <label>1</label>
    </ligand>
</feature>
<evidence type="ECO:0000256" key="9">
    <source>
        <dbReference type="ARBA" id="ARBA00022723"/>
    </source>
</evidence>
<evidence type="ECO:0000256" key="18">
    <source>
        <dbReference type="PIRSR" id="PIRSR600823-2"/>
    </source>
</evidence>
<keyword evidence="8 22" id="KW-0349">Heme</keyword>
<dbReference type="PROSITE" id="PS50873">
    <property type="entry name" value="PEROXIDASE_4"/>
    <property type="match status" value="1"/>
</dbReference>
<feature type="binding site" evidence="19">
    <location>
        <position position="162"/>
    </location>
    <ligand>
        <name>Ca(2+)</name>
        <dbReference type="ChEBI" id="CHEBI:29108"/>
        <label>1</label>
    </ligand>
</feature>
<comment type="cofactor">
    <cofactor evidence="19 22">
        <name>heme b</name>
        <dbReference type="ChEBI" id="CHEBI:60344"/>
    </cofactor>
    <text evidence="19 22">Binds 1 heme b (iron(II)-protoporphyrin IX) group per subunit.</text>
</comment>
<dbReference type="InterPro" id="IPR000823">
    <property type="entry name" value="Peroxidase_pln"/>
</dbReference>
<evidence type="ECO:0000256" key="1">
    <source>
        <dbReference type="ARBA" id="ARBA00000189"/>
    </source>
</evidence>
<dbReference type="GO" id="GO:0046872">
    <property type="term" value="F:metal ion binding"/>
    <property type="evidence" value="ECO:0007669"/>
    <property type="project" value="UniProtKB-UniRule"/>
</dbReference>
<evidence type="ECO:0000256" key="23">
    <source>
        <dbReference type="SAM" id="MobiDB-lite"/>
    </source>
</evidence>
<dbReference type="PANTHER" id="PTHR31517">
    <property type="match status" value="1"/>
</dbReference>
<evidence type="ECO:0000256" key="10">
    <source>
        <dbReference type="ARBA" id="ARBA00022729"/>
    </source>
</evidence>
<dbReference type="InterPro" id="IPR033905">
    <property type="entry name" value="Secretory_peroxidase"/>
</dbReference>
<feature type="binding site" description="axial binding residue" evidence="19">
    <location>
        <position position="284"/>
    </location>
    <ligand>
        <name>heme b</name>
        <dbReference type="ChEBI" id="CHEBI:60344"/>
    </ligand>
    <ligandPart>
        <name>Fe</name>
        <dbReference type="ChEBI" id="CHEBI:18248"/>
    </ligandPart>
</feature>
<dbReference type="Gene3D" id="1.10.520.10">
    <property type="match status" value="1"/>
</dbReference>
<dbReference type="OrthoDB" id="2113341at2759"/>
<dbReference type="InterPro" id="IPR019793">
    <property type="entry name" value="Peroxidases_heam-ligand_BS"/>
</dbReference>
<evidence type="ECO:0000256" key="8">
    <source>
        <dbReference type="ARBA" id="ARBA00022617"/>
    </source>
</evidence>
<dbReference type="InterPro" id="IPR010255">
    <property type="entry name" value="Haem_peroxidase_sf"/>
</dbReference>
<sequence length="411" mass="45037">MYSKWRNLLSCAIFLPVLVSAVQRPLVPGLDDIINHPPQNLDDIARIIRGIEGGEALPGMLQPGMQKPKGDGEEQGQGQSNPAGPKPADGSGNRAKQQQHERIPVAHIPKPKPGALVEGFYQQSCPQAEKIVSEVMNTNFQKDPTLAPALIRLFFHDCFITGCDASILLDRTPMGGPVEKEAPQNGKFVRGFEPLDEAKARLESECPGVVSCADLLAFANRDSLVFTGVPTYPVPVGRRDARASLMKDAEDGLPFPETTSQEMIRMFEARGLTVEEMVVLIGAHSVGSAHCTVVAGRFRDPGKAAAIDRGYLMKMQVMTACVNETQELAFDPLTQQKMDSRFYKELLKNRSLLESDQNLVNEPSANLIMRKYADDQKGWLDKFVAAVTKVGGLEVLTGDQGEIRRQCRVVN</sequence>
<evidence type="ECO:0000256" key="2">
    <source>
        <dbReference type="ARBA" id="ARBA00002322"/>
    </source>
</evidence>
<accession>A0A9N7MYZ5</accession>
<keyword evidence="16 22" id="KW-0376">Hydrogen peroxide</keyword>
<comment type="function">
    <text evidence="2">Removal of H(2)O(2), oxidation of toxic reductants, biosynthesis and degradation of lignin, suberization, auxin catabolism, response to environmental stresses such as wounding, pathogen attack and oxidative stress. These functions might be dependent on each isozyme/isoform in each plant tissue.</text>
</comment>
<evidence type="ECO:0000256" key="16">
    <source>
        <dbReference type="ARBA" id="ARBA00023324"/>
    </source>
</evidence>
<dbReference type="AlphaFoldDB" id="A0A9N7MYZ5"/>
<evidence type="ECO:0000256" key="4">
    <source>
        <dbReference type="ARBA" id="ARBA00006873"/>
    </source>
</evidence>
<comment type="subcellular location">
    <subcellularLocation>
        <location evidence="3 22">Secreted</location>
    </subcellularLocation>
</comment>
<feature type="active site" description="Proton acceptor" evidence="17">
    <location>
        <position position="156"/>
    </location>
</feature>
<protein>
    <recommendedName>
        <fullName evidence="5 22">Peroxidase</fullName>
        <ecNumber evidence="5 22">1.11.1.7</ecNumber>
    </recommendedName>
</protein>
<comment type="cofactor">
    <cofactor evidence="19 22">
        <name>Ca(2+)</name>
        <dbReference type="ChEBI" id="CHEBI:29108"/>
    </cofactor>
    <text evidence="19 22">Binds 2 calcium ions per subunit.</text>
</comment>
<dbReference type="FunFam" id="1.10.420.10:FF:000001">
    <property type="entry name" value="Peroxidase"/>
    <property type="match status" value="1"/>
</dbReference>
<dbReference type="PRINTS" id="PR00458">
    <property type="entry name" value="PEROXIDASE"/>
</dbReference>
<dbReference type="Proteomes" id="UP001153555">
    <property type="component" value="Unassembled WGS sequence"/>
</dbReference>
<keyword evidence="26" id="KW-1185">Reference proteome</keyword>
<feature type="binding site" evidence="19">
    <location>
        <position position="157"/>
    </location>
    <ligand>
        <name>Ca(2+)</name>
        <dbReference type="ChEBI" id="CHEBI:29108"/>
        <label>1</label>
    </ligand>
</feature>
<evidence type="ECO:0000313" key="25">
    <source>
        <dbReference type="EMBL" id="CAA0818387.1"/>
    </source>
</evidence>
<evidence type="ECO:0000256" key="11">
    <source>
        <dbReference type="ARBA" id="ARBA00022837"/>
    </source>
</evidence>
<dbReference type="GO" id="GO:0042744">
    <property type="term" value="P:hydrogen peroxide catabolic process"/>
    <property type="evidence" value="ECO:0007669"/>
    <property type="project" value="UniProtKB-KW"/>
</dbReference>
<feature type="site" description="Transition state stabilizer" evidence="20">
    <location>
        <position position="152"/>
    </location>
</feature>
<dbReference type="InterPro" id="IPR002016">
    <property type="entry name" value="Haem_peroxidase"/>
</dbReference>
<keyword evidence="12 22" id="KW-0560">Oxidoreductase</keyword>
<feature type="binding site" evidence="19">
    <location>
        <position position="331"/>
    </location>
    <ligand>
        <name>Ca(2+)</name>
        <dbReference type="ChEBI" id="CHEBI:29108"/>
        <label>2</label>
    </ligand>
</feature>
<keyword evidence="14 21" id="KW-1015">Disulfide bond</keyword>
<dbReference type="CDD" id="cd00693">
    <property type="entry name" value="secretory_peroxidase"/>
    <property type="match status" value="1"/>
</dbReference>
<dbReference type="PRINTS" id="PR00461">
    <property type="entry name" value="PLPEROXIDASE"/>
</dbReference>
<evidence type="ECO:0000256" key="15">
    <source>
        <dbReference type="ARBA" id="ARBA00023180"/>
    </source>
</evidence>
<feature type="binding site" evidence="18">
    <location>
        <position position="254"/>
    </location>
    <ligand>
        <name>substrate</name>
    </ligand>
</feature>
<feature type="domain" description="Plant heme peroxidase family profile" evidence="24">
    <location>
        <begin position="115"/>
        <end position="411"/>
    </location>
</feature>
<dbReference type="EMBL" id="CACSLK010016925">
    <property type="protein sequence ID" value="CAA0818387.1"/>
    <property type="molecule type" value="Genomic_DNA"/>
</dbReference>
<dbReference type="PROSITE" id="PS00436">
    <property type="entry name" value="PEROXIDASE_2"/>
    <property type="match status" value="1"/>
</dbReference>
<comment type="catalytic activity">
    <reaction evidence="1 22">
        <text>2 a phenolic donor + H2O2 = 2 a phenolic radical donor + 2 H2O</text>
        <dbReference type="Rhea" id="RHEA:56136"/>
        <dbReference type="ChEBI" id="CHEBI:15377"/>
        <dbReference type="ChEBI" id="CHEBI:16240"/>
        <dbReference type="ChEBI" id="CHEBI:139520"/>
        <dbReference type="ChEBI" id="CHEBI:139521"/>
        <dbReference type="EC" id="1.11.1.7"/>
    </reaction>
</comment>
<keyword evidence="6 22" id="KW-0964">Secreted</keyword>
<keyword evidence="13 19" id="KW-0408">Iron</keyword>
<feature type="disulfide bond" evidence="21">
    <location>
        <begin position="212"/>
        <end position="407"/>
    </location>
</feature>
<feature type="disulfide bond" evidence="21">
    <location>
        <begin position="125"/>
        <end position="206"/>
    </location>
</feature>
<comment type="similarity">
    <text evidence="4">Belongs to the peroxidase family. Ascorbate peroxidase subfamily.</text>
</comment>
<organism evidence="25 26">
    <name type="scientific">Striga hermonthica</name>
    <name type="common">Purple witchweed</name>
    <name type="synonym">Buchnera hermonthica</name>
    <dbReference type="NCBI Taxonomy" id="68872"/>
    <lineage>
        <taxon>Eukaryota</taxon>
        <taxon>Viridiplantae</taxon>
        <taxon>Streptophyta</taxon>
        <taxon>Embryophyta</taxon>
        <taxon>Tracheophyta</taxon>
        <taxon>Spermatophyta</taxon>
        <taxon>Magnoliopsida</taxon>
        <taxon>eudicotyledons</taxon>
        <taxon>Gunneridae</taxon>
        <taxon>Pentapetalae</taxon>
        <taxon>asterids</taxon>
        <taxon>lamiids</taxon>
        <taxon>Lamiales</taxon>
        <taxon>Orobanchaceae</taxon>
        <taxon>Buchnereae</taxon>
        <taxon>Striga</taxon>
    </lineage>
</organism>
<feature type="region of interest" description="Disordered" evidence="23">
    <location>
        <begin position="56"/>
        <end position="109"/>
    </location>
</feature>
<dbReference type="GO" id="GO:0006979">
    <property type="term" value="P:response to oxidative stress"/>
    <property type="evidence" value="ECO:0007669"/>
    <property type="project" value="UniProtKB-UniRule"/>
</dbReference>
<feature type="binding site" evidence="19">
    <location>
        <position position="334"/>
    </location>
    <ligand>
        <name>Ca(2+)</name>
        <dbReference type="ChEBI" id="CHEBI:29108"/>
        <label>2</label>
    </ligand>
</feature>
<dbReference type="PANTHER" id="PTHR31517:SF84">
    <property type="entry name" value="PEROXIDASE"/>
    <property type="match status" value="1"/>
</dbReference>
<evidence type="ECO:0000256" key="5">
    <source>
        <dbReference type="ARBA" id="ARBA00012313"/>
    </source>
</evidence>
<keyword evidence="15" id="KW-0325">Glycoprotein</keyword>
<keyword evidence="10 22" id="KW-0732">Signal</keyword>
<dbReference type="FunFam" id="1.10.520.10:FF:000006">
    <property type="entry name" value="Peroxidase"/>
    <property type="match status" value="1"/>
</dbReference>
<evidence type="ECO:0000259" key="24">
    <source>
        <dbReference type="PROSITE" id="PS50873"/>
    </source>
</evidence>
<dbReference type="GO" id="GO:0005576">
    <property type="term" value="C:extracellular region"/>
    <property type="evidence" value="ECO:0007669"/>
    <property type="project" value="UniProtKB-SubCell"/>
</dbReference>
<evidence type="ECO:0000256" key="7">
    <source>
        <dbReference type="ARBA" id="ARBA00022559"/>
    </source>
</evidence>
<evidence type="ECO:0000256" key="19">
    <source>
        <dbReference type="PIRSR" id="PIRSR600823-3"/>
    </source>
</evidence>
<comment type="caution">
    <text evidence="25">The sequence shown here is derived from an EMBL/GenBank/DDBJ whole genome shotgun (WGS) entry which is preliminary data.</text>
</comment>
<evidence type="ECO:0000256" key="20">
    <source>
        <dbReference type="PIRSR" id="PIRSR600823-4"/>
    </source>
</evidence>
<feature type="binding site" evidence="19">
    <location>
        <position position="339"/>
    </location>
    <ligand>
        <name>Ca(2+)</name>
        <dbReference type="ChEBI" id="CHEBI:29108"/>
        <label>2</label>
    </ligand>
</feature>
<dbReference type="GO" id="GO:0020037">
    <property type="term" value="F:heme binding"/>
    <property type="evidence" value="ECO:0007669"/>
    <property type="project" value="UniProtKB-UniRule"/>
</dbReference>
<evidence type="ECO:0000256" key="3">
    <source>
        <dbReference type="ARBA" id="ARBA00004613"/>
    </source>
</evidence>
<feature type="signal peptide" evidence="22">
    <location>
        <begin position="1"/>
        <end position="21"/>
    </location>
</feature>
<dbReference type="Gene3D" id="1.10.420.10">
    <property type="entry name" value="Peroxidase, domain 2"/>
    <property type="match status" value="1"/>
</dbReference>
<evidence type="ECO:0000256" key="13">
    <source>
        <dbReference type="ARBA" id="ARBA00023004"/>
    </source>
</evidence>
<reference evidence="25" key="1">
    <citation type="submission" date="2019-12" db="EMBL/GenBank/DDBJ databases">
        <authorList>
            <person name="Scholes J."/>
        </authorList>
    </citation>
    <scope>NUCLEOTIDE SEQUENCE</scope>
</reference>
<dbReference type="EC" id="1.11.1.7" evidence="5 22"/>
<dbReference type="InterPro" id="IPR019794">
    <property type="entry name" value="Peroxidases_AS"/>
</dbReference>
<evidence type="ECO:0000256" key="12">
    <source>
        <dbReference type="ARBA" id="ARBA00023002"/>
    </source>
</evidence>
<evidence type="ECO:0000256" key="22">
    <source>
        <dbReference type="RuleBase" id="RU362060"/>
    </source>
</evidence>
<comment type="similarity">
    <text evidence="22">Belongs to the peroxidase family. Classical plant (class III) peroxidase subfamily.</text>
</comment>
<evidence type="ECO:0000256" key="6">
    <source>
        <dbReference type="ARBA" id="ARBA00022525"/>
    </source>
</evidence>
<evidence type="ECO:0000313" key="26">
    <source>
        <dbReference type="Proteomes" id="UP001153555"/>
    </source>
</evidence>
<feature type="chain" id="PRO_5040528760" description="Peroxidase" evidence="22">
    <location>
        <begin position="22"/>
        <end position="411"/>
    </location>
</feature>
<feature type="binding site" evidence="19">
    <location>
        <position position="164"/>
    </location>
    <ligand>
        <name>Ca(2+)</name>
        <dbReference type="ChEBI" id="CHEBI:29108"/>
        <label>1</label>
    </ligand>
</feature>
<keyword evidence="9 19" id="KW-0479">Metal-binding</keyword>
<keyword evidence="7 22" id="KW-0575">Peroxidase</keyword>
<evidence type="ECO:0000256" key="17">
    <source>
        <dbReference type="PIRSR" id="PIRSR600823-1"/>
    </source>
</evidence>
<dbReference type="GO" id="GO:0140825">
    <property type="term" value="F:lactoperoxidase activity"/>
    <property type="evidence" value="ECO:0007669"/>
    <property type="project" value="UniProtKB-EC"/>
</dbReference>
<gene>
    <name evidence="25" type="ORF">SHERM_01240</name>
</gene>
<name>A0A9N7MYZ5_STRHE</name>
<keyword evidence="11 19" id="KW-0106">Calcium</keyword>
<evidence type="ECO:0000256" key="14">
    <source>
        <dbReference type="ARBA" id="ARBA00023157"/>
    </source>
</evidence>
<evidence type="ECO:0000256" key="21">
    <source>
        <dbReference type="PIRSR" id="PIRSR600823-5"/>
    </source>
</evidence>
<dbReference type="PROSITE" id="PS00435">
    <property type="entry name" value="PEROXIDASE_1"/>
    <property type="match status" value="1"/>
</dbReference>